<feature type="binding site" evidence="7">
    <location>
        <position position="230"/>
    </location>
    <ligand>
        <name>FMN</name>
        <dbReference type="ChEBI" id="CHEBI:58210"/>
    </ligand>
</feature>
<protein>
    <recommendedName>
        <fullName evidence="4">Oxidase FUB9</fullName>
    </recommendedName>
    <alternativeName>
        <fullName evidence="5">Fusaric acid biosynthesis protein 9</fullName>
    </alternativeName>
</protein>
<feature type="binding site" evidence="7">
    <location>
        <begin position="285"/>
        <end position="289"/>
    </location>
    <ligand>
        <name>FMN</name>
        <dbReference type="ChEBI" id="CHEBI:58210"/>
    </ligand>
</feature>
<evidence type="ECO:0000256" key="6">
    <source>
        <dbReference type="PIRSR" id="PIRSR000138-1"/>
    </source>
</evidence>
<dbReference type="GO" id="GO:0005737">
    <property type="term" value="C:cytoplasm"/>
    <property type="evidence" value="ECO:0007669"/>
    <property type="project" value="UniProtKB-ARBA"/>
</dbReference>
<evidence type="ECO:0000313" key="12">
    <source>
        <dbReference type="Proteomes" id="UP000282582"/>
    </source>
</evidence>
<dbReference type="PROSITE" id="PS51349">
    <property type="entry name" value="FMN_HYDROXY_ACID_DH_2"/>
    <property type="match status" value="1"/>
</dbReference>
<dbReference type="Gene3D" id="3.20.20.70">
    <property type="entry name" value="Aldolase class I"/>
    <property type="match status" value="1"/>
</dbReference>
<dbReference type="PANTHER" id="PTHR10578">
    <property type="entry name" value="S -2-HYDROXY-ACID OXIDASE-RELATED"/>
    <property type="match status" value="1"/>
</dbReference>
<dbReference type="GO" id="GO:0010181">
    <property type="term" value="F:FMN binding"/>
    <property type="evidence" value="ECO:0007669"/>
    <property type="project" value="InterPro"/>
</dbReference>
<comment type="similarity">
    <text evidence="3">Belongs to the FMN-dependent alpha-hydroxy acid dehydrogenase family.</text>
</comment>
<evidence type="ECO:0000256" key="7">
    <source>
        <dbReference type="PIRSR" id="PIRSR000138-2"/>
    </source>
</evidence>
<feature type="binding site" evidence="7">
    <location>
        <position position="254"/>
    </location>
    <ligand>
        <name>glyoxylate</name>
        <dbReference type="ChEBI" id="CHEBI:36655"/>
    </ligand>
</feature>
<evidence type="ECO:0000256" key="1">
    <source>
        <dbReference type="ARBA" id="ARBA00001917"/>
    </source>
</evidence>
<feature type="active site" description="Proton acceptor" evidence="6">
    <location>
        <position position="254"/>
    </location>
</feature>
<sequence length="366" mass="39621">MASAAPTSHVLNILDIKNEASLKIPKPARDYYNDGANDMNTLRENEAAFNRYKLLPRVLRNVSEIDMSTTIWGTKVSFPFGFSPVAMQRLAHPDGEIATSKACAATDIPMGLSSWSTSSIEDVISHGNGNNPYAMQISMFKQSEVTAKNLKRAEKSGCKAVILTADAPLLGRRWNETRNDFQLPANLELPHLESSTGNLGFGTNVYDPNLAWDTSFAFIRARTKLPIWIKGIYTPENVALAIDNGADGVIVSNHGGRQLDGVPAALDALRYCASVAKGKIPIGFDGGIRRGTDIFKAMALGADFCFAGRVSVWGLGYDGQKGVELAIKILKDEFWLCMGLAGCKNVREINAGHLAILKGDGMLAKL</sequence>
<feature type="binding site" evidence="7">
    <location>
        <begin position="308"/>
        <end position="309"/>
    </location>
    <ligand>
        <name>FMN</name>
        <dbReference type="ChEBI" id="CHEBI:58210"/>
    </ligand>
</feature>
<dbReference type="InterPro" id="IPR008259">
    <property type="entry name" value="FMN_hydac_DH_AS"/>
</dbReference>
<dbReference type="InterPro" id="IPR037396">
    <property type="entry name" value="FMN_HAD"/>
</dbReference>
<dbReference type="EMBL" id="QWIK01000016">
    <property type="protein sequence ID" value="RMY16166.1"/>
    <property type="molecule type" value="Genomic_DNA"/>
</dbReference>
<evidence type="ECO:0000256" key="3">
    <source>
        <dbReference type="ARBA" id="ARBA00024042"/>
    </source>
</evidence>
<dbReference type="AlphaFoldDB" id="A0A3M6XF25"/>
<dbReference type="CDD" id="cd02809">
    <property type="entry name" value="alpha_hydroxyacid_oxid_FMN"/>
    <property type="match status" value="1"/>
</dbReference>
<evidence type="ECO:0000256" key="4">
    <source>
        <dbReference type="ARBA" id="ARBA00073420"/>
    </source>
</evidence>
<evidence type="ECO:0000256" key="2">
    <source>
        <dbReference type="ARBA" id="ARBA00023002"/>
    </source>
</evidence>
<feature type="binding site" evidence="7">
    <location>
        <position position="31"/>
    </location>
    <ligand>
        <name>glyoxylate</name>
        <dbReference type="ChEBI" id="CHEBI:36655"/>
    </ligand>
</feature>
<dbReference type="Pfam" id="PF01070">
    <property type="entry name" value="FMN_dh"/>
    <property type="match status" value="1"/>
</dbReference>
<dbReference type="InterPro" id="IPR000262">
    <property type="entry name" value="FMN-dep_DH"/>
</dbReference>
<dbReference type="VEuPathDB" id="FungiDB:BTJ68_09723"/>
<dbReference type="PIRSF" id="PIRSF000138">
    <property type="entry name" value="Al-hdrx_acd_dh"/>
    <property type="match status" value="1"/>
</dbReference>
<dbReference type="PANTHER" id="PTHR10578:SF149">
    <property type="entry name" value="2-HYDROXYACID OXIDASE 2"/>
    <property type="match status" value="1"/>
</dbReference>
<evidence type="ECO:0000313" key="10">
    <source>
        <dbReference type="EMBL" id="RMY16166.1"/>
    </source>
</evidence>
<proteinExistence type="inferred from homology"/>
<feature type="binding site" evidence="7">
    <location>
        <position position="252"/>
    </location>
    <ligand>
        <name>FMN</name>
        <dbReference type="ChEBI" id="CHEBI:58210"/>
    </ligand>
</feature>
<name>A0A3M6XF25_HORWE</name>
<dbReference type="OrthoDB" id="1925334at2759"/>
<accession>A0A3M6XF25</accession>
<dbReference type="GO" id="GO:0016491">
    <property type="term" value="F:oxidoreductase activity"/>
    <property type="evidence" value="ECO:0007669"/>
    <property type="project" value="UniProtKB-KW"/>
</dbReference>
<dbReference type="Proteomes" id="UP000281245">
    <property type="component" value="Unassembled WGS sequence"/>
</dbReference>
<feature type="binding site" evidence="7">
    <location>
        <position position="173"/>
    </location>
    <ligand>
        <name>glyoxylate</name>
        <dbReference type="ChEBI" id="CHEBI:36655"/>
    </ligand>
</feature>
<feature type="binding site" evidence="7">
    <location>
        <position position="113"/>
    </location>
    <ligand>
        <name>FMN</name>
        <dbReference type="ChEBI" id="CHEBI:58210"/>
    </ligand>
</feature>
<organism evidence="9 11">
    <name type="scientific">Hortaea werneckii</name>
    <name type="common">Black yeast</name>
    <name type="synonym">Cladosporium werneckii</name>
    <dbReference type="NCBI Taxonomy" id="91943"/>
    <lineage>
        <taxon>Eukaryota</taxon>
        <taxon>Fungi</taxon>
        <taxon>Dikarya</taxon>
        <taxon>Ascomycota</taxon>
        <taxon>Pezizomycotina</taxon>
        <taxon>Dothideomycetes</taxon>
        <taxon>Dothideomycetidae</taxon>
        <taxon>Mycosphaerellales</taxon>
        <taxon>Teratosphaeriaceae</taxon>
        <taxon>Hortaea</taxon>
    </lineage>
</organism>
<comment type="cofactor">
    <cofactor evidence="1">
        <name>FMN</name>
        <dbReference type="ChEBI" id="CHEBI:58210"/>
    </cofactor>
</comment>
<reference evidence="11 12" key="1">
    <citation type="journal article" date="2018" name="BMC Genomics">
        <title>Genomic evidence for intraspecific hybridization in a clonal and extremely halotolerant yeast.</title>
        <authorList>
            <person name="Gostincar C."/>
            <person name="Stajich J.E."/>
            <person name="Zupancic J."/>
            <person name="Zalar P."/>
            <person name="Gunde-Cimerman N."/>
        </authorList>
    </citation>
    <scope>NUCLEOTIDE SEQUENCE [LARGE SCALE GENOMIC DNA]</scope>
    <source>
        <strain evidence="10 12">EXF-6654</strain>
        <strain evidence="9 11">EXF-6656</strain>
    </source>
</reference>
<dbReference type="SUPFAM" id="SSF51395">
    <property type="entry name" value="FMN-linked oxidoreductases"/>
    <property type="match status" value="1"/>
</dbReference>
<keyword evidence="2" id="KW-0560">Oxidoreductase</keyword>
<evidence type="ECO:0000313" key="11">
    <source>
        <dbReference type="Proteomes" id="UP000281245"/>
    </source>
</evidence>
<dbReference type="PROSITE" id="PS00557">
    <property type="entry name" value="FMN_HYDROXY_ACID_DH_1"/>
    <property type="match status" value="1"/>
</dbReference>
<evidence type="ECO:0000313" key="9">
    <source>
        <dbReference type="EMBL" id="RMX89128.1"/>
    </source>
</evidence>
<dbReference type="InterPro" id="IPR013785">
    <property type="entry name" value="Aldolase_TIM"/>
</dbReference>
<evidence type="ECO:0000259" key="8">
    <source>
        <dbReference type="PROSITE" id="PS51349"/>
    </source>
</evidence>
<feature type="binding site" evidence="7">
    <location>
        <begin position="84"/>
        <end position="86"/>
    </location>
    <ligand>
        <name>FMN</name>
        <dbReference type="ChEBI" id="CHEBI:58210"/>
    </ligand>
</feature>
<comment type="caution">
    <text evidence="9">The sequence shown here is derived from an EMBL/GenBank/DDBJ whole genome shotgun (WGS) entry which is preliminary data.</text>
</comment>
<feature type="binding site" evidence="7">
    <location>
        <position position="257"/>
    </location>
    <ligand>
        <name>glyoxylate</name>
        <dbReference type="ChEBI" id="CHEBI:36655"/>
    </ligand>
</feature>
<dbReference type="InterPro" id="IPR012133">
    <property type="entry name" value="Alpha-hydoxy_acid_DH_FMN"/>
</dbReference>
<dbReference type="EMBL" id="QWIJ01000041">
    <property type="protein sequence ID" value="RMX89128.1"/>
    <property type="molecule type" value="Genomic_DNA"/>
</dbReference>
<evidence type="ECO:0000256" key="5">
    <source>
        <dbReference type="ARBA" id="ARBA00083297"/>
    </source>
</evidence>
<feature type="domain" description="FMN hydroxy acid dehydrogenase" evidence="8">
    <location>
        <begin position="5"/>
        <end position="359"/>
    </location>
</feature>
<feature type="binding site" evidence="7">
    <location>
        <position position="164"/>
    </location>
    <ligand>
        <name>FMN</name>
        <dbReference type="ChEBI" id="CHEBI:58210"/>
    </ligand>
</feature>
<gene>
    <name evidence="10" type="ORF">D0868_00465</name>
    <name evidence="9" type="ORF">D0869_01098</name>
</gene>
<feature type="binding site" evidence="7">
    <location>
        <position position="136"/>
    </location>
    <ligand>
        <name>FMN</name>
        <dbReference type="ChEBI" id="CHEBI:58210"/>
    </ligand>
</feature>
<dbReference type="FunFam" id="3.20.20.70:FF:000056">
    <property type="entry name" value="hydroxyacid oxidase 2"/>
    <property type="match status" value="1"/>
</dbReference>
<dbReference type="Proteomes" id="UP000282582">
    <property type="component" value="Unassembled WGS sequence"/>
</dbReference>
<keyword evidence="7" id="KW-0288">FMN</keyword>
<keyword evidence="7" id="KW-0285">Flavoprotein</keyword>